<proteinExistence type="predicted"/>
<dbReference type="AlphaFoldDB" id="A0A482VQA7"/>
<organism evidence="1 2">
    <name type="scientific">Asbolus verrucosus</name>
    <name type="common">Desert ironclad beetle</name>
    <dbReference type="NCBI Taxonomy" id="1661398"/>
    <lineage>
        <taxon>Eukaryota</taxon>
        <taxon>Metazoa</taxon>
        <taxon>Ecdysozoa</taxon>
        <taxon>Arthropoda</taxon>
        <taxon>Hexapoda</taxon>
        <taxon>Insecta</taxon>
        <taxon>Pterygota</taxon>
        <taxon>Neoptera</taxon>
        <taxon>Endopterygota</taxon>
        <taxon>Coleoptera</taxon>
        <taxon>Polyphaga</taxon>
        <taxon>Cucujiformia</taxon>
        <taxon>Tenebrionidae</taxon>
        <taxon>Pimeliinae</taxon>
        <taxon>Asbolus</taxon>
    </lineage>
</organism>
<evidence type="ECO:0000313" key="1">
    <source>
        <dbReference type="EMBL" id="RZC35065.1"/>
    </source>
</evidence>
<dbReference type="EMBL" id="QDEB01074455">
    <property type="protein sequence ID" value="RZC35065.1"/>
    <property type="molecule type" value="Genomic_DNA"/>
</dbReference>
<dbReference type="OrthoDB" id="8187571at2759"/>
<dbReference type="STRING" id="1661398.A0A482VQA7"/>
<dbReference type="Proteomes" id="UP000292052">
    <property type="component" value="Unassembled WGS sequence"/>
</dbReference>
<comment type="caution">
    <text evidence="1">The sequence shown here is derived from an EMBL/GenBank/DDBJ whole genome shotgun (WGS) entry which is preliminary data.</text>
</comment>
<name>A0A482VQA7_ASBVE</name>
<protein>
    <submittedName>
        <fullName evidence="1">DDE 1 domain containing protein</fullName>
    </submittedName>
</protein>
<gene>
    <name evidence="1" type="ORF">BDFB_015283</name>
</gene>
<feature type="non-terminal residue" evidence="1">
    <location>
        <position position="77"/>
    </location>
</feature>
<evidence type="ECO:0000313" key="2">
    <source>
        <dbReference type="Proteomes" id="UP000292052"/>
    </source>
</evidence>
<sequence>MQPLDVGYYKPFSTAYNAAVDSWMMQHSGKPLSIYEVAECVGIAHEKALTPINIIHSFKKCGIYPFDADVFTDIDFL</sequence>
<keyword evidence="2" id="KW-1185">Reference proteome</keyword>
<reference evidence="1 2" key="1">
    <citation type="submission" date="2017-03" db="EMBL/GenBank/DDBJ databases">
        <title>Genome of the blue death feigning beetle - Asbolus verrucosus.</title>
        <authorList>
            <person name="Rider S.D."/>
        </authorList>
    </citation>
    <scope>NUCLEOTIDE SEQUENCE [LARGE SCALE GENOMIC DNA]</scope>
    <source>
        <strain evidence="1">Butters</strain>
        <tissue evidence="1">Head and leg muscle</tissue>
    </source>
</reference>
<accession>A0A482VQA7</accession>